<sequence>MADETIQTWQVMKPYINLHCGLGEGPYYEKATNTLRFVDIKKQRVHTVSLKAGPESLTTIQLDTPVTVTADVEGHEPKDKILIAVKYGIALLDRTTGEYEYLAKIAAPGQPDNARLRSNDGNVDPHGRFWLGTMTDFGLGPFQSEGGLHRFDGNKPRILFKGGITIPNSISWSPDSKTMYFTHSNIRTIYAYDYSPEDGSVSGERVFYQHDGSGEPDGHRIDADGNMWTAVYGESRVLKLSPEGNLIGVVKLPTRNITCPQFVGTELFITSAADEDGDEQSKEYGGGVFRVDVGATGLEPNVFKLGA</sequence>
<evidence type="ECO:0000256" key="1">
    <source>
        <dbReference type="ARBA" id="ARBA00008853"/>
    </source>
</evidence>
<accession>A0AA38VDF0</accession>
<feature type="binding site" evidence="3">
    <location>
        <position position="217"/>
    </location>
    <ligand>
        <name>a divalent metal cation</name>
        <dbReference type="ChEBI" id="CHEBI:60240"/>
    </ligand>
</feature>
<dbReference type="Gene3D" id="2.120.10.30">
    <property type="entry name" value="TolB, C-terminal domain"/>
    <property type="match status" value="1"/>
</dbReference>
<keyword evidence="3" id="KW-0862">Zinc</keyword>
<name>A0AA38VDF0_9PEZI</name>
<keyword evidence="3" id="KW-0479">Metal-binding</keyword>
<evidence type="ECO:0000256" key="3">
    <source>
        <dbReference type="PIRSR" id="PIRSR605511-2"/>
    </source>
</evidence>
<dbReference type="Pfam" id="PF08450">
    <property type="entry name" value="SGL"/>
    <property type="match status" value="1"/>
</dbReference>
<dbReference type="Proteomes" id="UP001174694">
    <property type="component" value="Unassembled WGS sequence"/>
</dbReference>
<evidence type="ECO:0000313" key="5">
    <source>
        <dbReference type="EMBL" id="KAJ9131650.1"/>
    </source>
</evidence>
<feature type="binding site" evidence="3">
    <location>
        <position position="168"/>
    </location>
    <ligand>
        <name>a divalent metal cation</name>
        <dbReference type="ChEBI" id="CHEBI:60240"/>
    </ligand>
</feature>
<dbReference type="AlphaFoldDB" id="A0AA38VDF0"/>
<feature type="binding site" evidence="3">
    <location>
        <position position="119"/>
    </location>
    <ligand>
        <name>substrate</name>
    </ligand>
</feature>
<proteinExistence type="inferred from homology"/>
<dbReference type="PANTHER" id="PTHR10907">
    <property type="entry name" value="REGUCALCIN"/>
    <property type="match status" value="1"/>
</dbReference>
<evidence type="ECO:0000256" key="2">
    <source>
        <dbReference type="PIRSR" id="PIRSR605511-1"/>
    </source>
</evidence>
<feature type="active site" description="Proton donor/acceptor" evidence="2">
    <location>
        <position position="217"/>
    </location>
</feature>
<gene>
    <name evidence="5" type="ORF">NKR23_g11633</name>
</gene>
<dbReference type="InterPro" id="IPR005511">
    <property type="entry name" value="SMP-30"/>
</dbReference>
<dbReference type="PRINTS" id="PR01790">
    <property type="entry name" value="SMP30FAMILY"/>
</dbReference>
<comment type="similarity">
    <text evidence="1">Belongs to the SMP-30/CGR1 family.</text>
</comment>
<keyword evidence="6" id="KW-1185">Reference proteome</keyword>
<dbReference type="InterPro" id="IPR013658">
    <property type="entry name" value="SGL"/>
</dbReference>
<dbReference type="SUPFAM" id="SSF63829">
    <property type="entry name" value="Calcium-dependent phosphotriesterase"/>
    <property type="match status" value="1"/>
</dbReference>
<dbReference type="InterPro" id="IPR011042">
    <property type="entry name" value="6-blade_b-propeller_TolB-like"/>
</dbReference>
<comment type="caution">
    <text evidence="5">The sequence shown here is derived from an EMBL/GenBank/DDBJ whole genome shotgun (WGS) entry which is preliminary data.</text>
</comment>
<protein>
    <submittedName>
        <fullName evidence="5">Regucalcin</fullName>
    </submittedName>
</protein>
<organism evidence="5 6">
    <name type="scientific">Pleurostoma richardsiae</name>
    <dbReference type="NCBI Taxonomy" id="41990"/>
    <lineage>
        <taxon>Eukaryota</taxon>
        <taxon>Fungi</taxon>
        <taxon>Dikarya</taxon>
        <taxon>Ascomycota</taxon>
        <taxon>Pezizomycotina</taxon>
        <taxon>Sordariomycetes</taxon>
        <taxon>Sordariomycetidae</taxon>
        <taxon>Calosphaeriales</taxon>
        <taxon>Pleurostomataceae</taxon>
        <taxon>Pleurostoma</taxon>
    </lineage>
</organism>
<reference evidence="5" key="1">
    <citation type="submission" date="2022-07" db="EMBL/GenBank/DDBJ databases">
        <title>Fungi with potential for degradation of polypropylene.</title>
        <authorList>
            <person name="Gostincar C."/>
        </authorList>
    </citation>
    <scope>NUCLEOTIDE SEQUENCE</scope>
    <source>
        <strain evidence="5">EXF-13308</strain>
    </source>
</reference>
<evidence type="ECO:0000313" key="6">
    <source>
        <dbReference type="Proteomes" id="UP001174694"/>
    </source>
</evidence>
<feature type="binding site" evidence="3">
    <location>
        <position position="24"/>
    </location>
    <ligand>
        <name>a divalent metal cation</name>
        <dbReference type="ChEBI" id="CHEBI:60240"/>
    </ligand>
</feature>
<dbReference type="PANTHER" id="PTHR10907:SF47">
    <property type="entry name" value="REGUCALCIN"/>
    <property type="match status" value="1"/>
</dbReference>
<dbReference type="GO" id="GO:0005509">
    <property type="term" value="F:calcium ion binding"/>
    <property type="evidence" value="ECO:0007669"/>
    <property type="project" value="TreeGrafter"/>
</dbReference>
<feature type="binding site" evidence="3">
    <location>
        <position position="117"/>
    </location>
    <ligand>
        <name>substrate</name>
    </ligand>
</feature>
<dbReference type="GO" id="GO:0004341">
    <property type="term" value="F:gluconolactonase activity"/>
    <property type="evidence" value="ECO:0007669"/>
    <property type="project" value="TreeGrafter"/>
</dbReference>
<comment type="cofactor">
    <cofactor evidence="3">
        <name>Zn(2+)</name>
        <dbReference type="ChEBI" id="CHEBI:29105"/>
    </cofactor>
    <text evidence="3">Binds 1 divalent metal cation per subunit.</text>
</comment>
<feature type="domain" description="SMP-30/Gluconolactonase/LRE-like region" evidence="4">
    <location>
        <begin position="22"/>
        <end position="272"/>
    </location>
</feature>
<dbReference type="EMBL" id="JANBVO010000065">
    <property type="protein sequence ID" value="KAJ9131650.1"/>
    <property type="molecule type" value="Genomic_DNA"/>
</dbReference>
<evidence type="ECO:0000259" key="4">
    <source>
        <dbReference type="Pfam" id="PF08450"/>
    </source>
</evidence>